<dbReference type="Proteomes" id="UP001055072">
    <property type="component" value="Unassembled WGS sequence"/>
</dbReference>
<comment type="caution">
    <text evidence="1">The sequence shown here is derived from an EMBL/GenBank/DDBJ whole genome shotgun (WGS) entry which is preliminary data.</text>
</comment>
<proteinExistence type="predicted"/>
<protein>
    <submittedName>
        <fullName evidence="1">Uncharacterized protein</fullName>
    </submittedName>
</protein>
<name>A0ACB8UFV6_9APHY</name>
<sequence length="101" mass="10975">MPTCLAISIACILTPILGPVSVIPDIPKTRSYRSLTAHIRNNARTVSTSHAQCPLLSSDPTHPPCCGCSGFRRNRLFGLHYGEGRTRYGGVPIAKHTVLMF</sequence>
<gene>
    <name evidence="1" type="ORF">BDY19DRAFT_922753</name>
</gene>
<accession>A0ACB8UFV6</accession>
<evidence type="ECO:0000313" key="1">
    <source>
        <dbReference type="EMBL" id="KAI0093222.1"/>
    </source>
</evidence>
<reference evidence="1" key="1">
    <citation type="journal article" date="2021" name="Environ. Microbiol.">
        <title>Gene family expansions and transcriptome signatures uncover fungal adaptations to wood decay.</title>
        <authorList>
            <person name="Hage H."/>
            <person name="Miyauchi S."/>
            <person name="Viragh M."/>
            <person name="Drula E."/>
            <person name="Min B."/>
            <person name="Chaduli D."/>
            <person name="Navarro D."/>
            <person name="Favel A."/>
            <person name="Norest M."/>
            <person name="Lesage-Meessen L."/>
            <person name="Balint B."/>
            <person name="Merenyi Z."/>
            <person name="de Eugenio L."/>
            <person name="Morin E."/>
            <person name="Martinez A.T."/>
            <person name="Baldrian P."/>
            <person name="Stursova M."/>
            <person name="Martinez M.J."/>
            <person name="Novotny C."/>
            <person name="Magnuson J.K."/>
            <person name="Spatafora J.W."/>
            <person name="Maurice S."/>
            <person name="Pangilinan J."/>
            <person name="Andreopoulos W."/>
            <person name="LaButti K."/>
            <person name="Hundley H."/>
            <person name="Na H."/>
            <person name="Kuo A."/>
            <person name="Barry K."/>
            <person name="Lipzen A."/>
            <person name="Henrissat B."/>
            <person name="Riley R."/>
            <person name="Ahrendt S."/>
            <person name="Nagy L.G."/>
            <person name="Grigoriev I.V."/>
            <person name="Martin F."/>
            <person name="Rosso M.N."/>
        </authorList>
    </citation>
    <scope>NUCLEOTIDE SEQUENCE</scope>
    <source>
        <strain evidence="1">CBS 384.51</strain>
    </source>
</reference>
<keyword evidence="2" id="KW-1185">Reference proteome</keyword>
<dbReference type="EMBL" id="MU274902">
    <property type="protein sequence ID" value="KAI0093222.1"/>
    <property type="molecule type" value="Genomic_DNA"/>
</dbReference>
<organism evidence="1 2">
    <name type="scientific">Irpex rosettiformis</name>
    <dbReference type="NCBI Taxonomy" id="378272"/>
    <lineage>
        <taxon>Eukaryota</taxon>
        <taxon>Fungi</taxon>
        <taxon>Dikarya</taxon>
        <taxon>Basidiomycota</taxon>
        <taxon>Agaricomycotina</taxon>
        <taxon>Agaricomycetes</taxon>
        <taxon>Polyporales</taxon>
        <taxon>Irpicaceae</taxon>
        <taxon>Irpex</taxon>
    </lineage>
</organism>
<evidence type="ECO:0000313" key="2">
    <source>
        <dbReference type="Proteomes" id="UP001055072"/>
    </source>
</evidence>